<dbReference type="Proteomes" id="UP001501600">
    <property type="component" value="Unassembled WGS sequence"/>
</dbReference>
<evidence type="ECO:0000313" key="2">
    <source>
        <dbReference type="EMBL" id="GAA5186695.1"/>
    </source>
</evidence>
<dbReference type="Pfam" id="PF13302">
    <property type="entry name" value="Acetyltransf_3"/>
    <property type="match status" value="1"/>
</dbReference>
<dbReference type="SUPFAM" id="SSF55729">
    <property type="entry name" value="Acyl-CoA N-acyltransferases (Nat)"/>
    <property type="match status" value="1"/>
</dbReference>
<gene>
    <name evidence="2" type="ORF">GCM10025772_02680</name>
</gene>
<name>A0ABP9RVF0_9GAMM</name>
<dbReference type="InterPro" id="IPR000182">
    <property type="entry name" value="GNAT_dom"/>
</dbReference>
<dbReference type="PANTHER" id="PTHR43792:SF1">
    <property type="entry name" value="N-ACETYLTRANSFERASE DOMAIN-CONTAINING PROTEIN"/>
    <property type="match status" value="1"/>
</dbReference>
<sequence>MTLHTLLNGDRLPLSGQYTLELLKPSDMPAICSMLADEQVNRHLFFAPASEQLYYDYFLPQFQAMDDAIEQRQPSQGPLMVAIRDGANTFAGMAVLTPTEGQPGQFSIGYQLPAAHWGLGLATAVCRLLTRFAFIHLGAQKVQADLYDTHTASKRVLEKSGYGRSHKVYGHFEQGQVDQSWFAQTRAQFLRSRVIAAA</sequence>
<proteinExistence type="predicted"/>
<dbReference type="InterPro" id="IPR016181">
    <property type="entry name" value="Acyl_CoA_acyltransferase"/>
</dbReference>
<dbReference type="EMBL" id="BAABLF010000004">
    <property type="protein sequence ID" value="GAA5186695.1"/>
    <property type="molecule type" value="Genomic_DNA"/>
</dbReference>
<keyword evidence="3" id="KW-1185">Reference proteome</keyword>
<comment type="caution">
    <text evidence="2">The sequence shown here is derived from an EMBL/GenBank/DDBJ whole genome shotgun (WGS) entry which is preliminary data.</text>
</comment>
<feature type="domain" description="N-acetyltransferase" evidence="1">
    <location>
        <begin position="19"/>
        <end position="162"/>
    </location>
</feature>
<reference evidence="3" key="1">
    <citation type="journal article" date="2019" name="Int. J. Syst. Evol. Microbiol.">
        <title>The Global Catalogue of Microorganisms (GCM) 10K type strain sequencing project: providing services to taxonomists for standard genome sequencing and annotation.</title>
        <authorList>
            <consortium name="The Broad Institute Genomics Platform"/>
            <consortium name="The Broad Institute Genome Sequencing Center for Infectious Disease"/>
            <person name="Wu L."/>
            <person name="Ma J."/>
        </authorList>
    </citation>
    <scope>NUCLEOTIDE SEQUENCE [LARGE SCALE GENOMIC DNA]</scope>
    <source>
        <strain evidence="3">JCM 18720</strain>
    </source>
</reference>
<dbReference type="Gene3D" id="3.40.630.30">
    <property type="match status" value="1"/>
</dbReference>
<dbReference type="RefSeq" id="WP_345315237.1">
    <property type="nucleotide sequence ID" value="NZ_BAABLF010000004.1"/>
</dbReference>
<protein>
    <recommendedName>
        <fullName evidence="1">N-acetyltransferase domain-containing protein</fullName>
    </recommendedName>
</protein>
<accession>A0ABP9RVF0</accession>
<dbReference type="InterPro" id="IPR051531">
    <property type="entry name" value="N-acetyltransferase"/>
</dbReference>
<organism evidence="2 3">
    <name type="scientific">Ferrimonas gelatinilytica</name>
    <dbReference type="NCBI Taxonomy" id="1255257"/>
    <lineage>
        <taxon>Bacteria</taxon>
        <taxon>Pseudomonadati</taxon>
        <taxon>Pseudomonadota</taxon>
        <taxon>Gammaproteobacteria</taxon>
        <taxon>Alteromonadales</taxon>
        <taxon>Ferrimonadaceae</taxon>
        <taxon>Ferrimonas</taxon>
    </lineage>
</organism>
<evidence type="ECO:0000259" key="1">
    <source>
        <dbReference type="Pfam" id="PF13302"/>
    </source>
</evidence>
<evidence type="ECO:0000313" key="3">
    <source>
        <dbReference type="Proteomes" id="UP001501600"/>
    </source>
</evidence>
<dbReference type="PANTHER" id="PTHR43792">
    <property type="entry name" value="GNAT FAMILY, PUTATIVE (AFU_ORTHOLOGUE AFUA_3G00765)-RELATED-RELATED"/>
    <property type="match status" value="1"/>
</dbReference>